<dbReference type="GO" id="GO:0006754">
    <property type="term" value="P:ATP biosynthetic process"/>
    <property type="evidence" value="ECO:0007669"/>
    <property type="project" value="TreeGrafter"/>
</dbReference>
<dbReference type="RefSeq" id="WP_110853185.1">
    <property type="nucleotide sequence ID" value="NZ_QKLZ01000011.1"/>
</dbReference>
<keyword evidence="2 3" id="KW-0378">Hydrolase</keyword>
<dbReference type="InterPro" id="IPR015797">
    <property type="entry name" value="NUDIX_hydrolase-like_dom_sf"/>
</dbReference>
<evidence type="ECO:0000259" key="4">
    <source>
        <dbReference type="PROSITE" id="PS51462"/>
    </source>
</evidence>
<reference evidence="5 6" key="1">
    <citation type="submission" date="2016-10" db="EMBL/GenBank/DDBJ databases">
        <authorList>
            <person name="Cai Z."/>
        </authorList>
    </citation>
    <scope>NUCLEOTIDE SEQUENCE [LARGE SCALE GENOMIC DNA]</scope>
    <source>
        <strain evidence="5 6">CGMCC 1.10826</strain>
    </source>
</reference>
<evidence type="ECO:0000256" key="3">
    <source>
        <dbReference type="RuleBase" id="RU003476"/>
    </source>
</evidence>
<dbReference type="InterPro" id="IPR051325">
    <property type="entry name" value="Nudix_hydrolase_domain"/>
</dbReference>
<gene>
    <name evidence="5" type="ORF">SAMN05216184_111105</name>
</gene>
<dbReference type="Gene3D" id="3.90.79.10">
    <property type="entry name" value="Nucleoside Triphosphate Pyrophosphohydrolase"/>
    <property type="match status" value="1"/>
</dbReference>
<evidence type="ECO:0000256" key="1">
    <source>
        <dbReference type="ARBA" id="ARBA00005582"/>
    </source>
</evidence>
<evidence type="ECO:0000256" key="2">
    <source>
        <dbReference type="ARBA" id="ARBA00022801"/>
    </source>
</evidence>
<dbReference type="OrthoDB" id="4287477at2"/>
<dbReference type="CDD" id="cd07067">
    <property type="entry name" value="HP_PGM_like"/>
    <property type="match status" value="1"/>
</dbReference>
<evidence type="ECO:0000313" key="5">
    <source>
        <dbReference type="EMBL" id="SSA45120.1"/>
    </source>
</evidence>
<proteinExistence type="inferred from homology"/>
<dbReference type="PROSITE" id="PS00893">
    <property type="entry name" value="NUDIX_BOX"/>
    <property type="match status" value="1"/>
</dbReference>
<protein>
    <submittedName>
        <fullName evidence="5">8-oxo-dGTP diphosphatase</fullName>
    </submittedName>
</protein>
<dbReference type="PANTHER" id="PTHR21340:SF0">
    <property type="entry name" value="BIS(5'-NUCLEOSYL)-TETRAPHOSPHATASE [ASYMMETRICAL]"/>
    <property type="match status" value="1"/>
</dbReference>
<dbReference type="InterPro" id="IPR000086">
    <property type="entry name" value="NUDIX_hydrolase_dom"/>
</dbReference>
<dbReference type="PROSITE" id="PS51462">
    <property type="entry name" value="NUDIX"/>
    <property type="match status" value="1"/>
</dbReference>
<dbReference type="PRINTS" id="PR00502">
    <property type="entry name" value="NUDIXFAMILY"/>
</dbReference>
<keyword evidence="6" id="KW-1185">Reference proteome</keyword>
<dbReference type="Pfam" id="PF00293">
    <property type="entry name" value="NUDIX"/>
    <property type="match status" value="1"/>
</dbReference>
<dbReference type="SUPFAM" id="SSF55811">
    <property type="entry name" value="Nudix"/>
    <property type="match status" value="1"/>
</dbReference>
<dbReference type="InterPro" id="IPR020476">
    <property type="entry name" value="Nudix_hydrolase"/>
</dbReference>
<dbReference type="GO" id="GO:0006167">
    <property type="term" value="P:AMP biosynthetic process"/>
    <property type="evidence" value="ECO:0007669"/>
    <property type="project" value="TreeGrafter"/>
</dbReference>
<dbReference type="Proteomes" id="UP000250222">
    <property type="component" value="Unassembled WGS sequence"/>
</dbReference>
<name>A0A2Y9ALC1_9MICO</name>
<dbReference type="CDD" id="cd03673">
    <property type="entry name" value="NUDIX_Ap6A_hydrolase"/>
    <property type="match status" value="1"/>
</dbReference>
<dbReference type="GO" id="GO:0004081">
    <property type="term" value="F:bis(5'-nucleosyl)-tetraphosphatase (asymmetrical) activity"/>
    <property type="evidence" value="ECO:0007669"/>
    <property type="project" value="TreeGrafter"/>
</dbReference>
<organism evidence="5 6">
    <name type="scientific">Georgenia satyanarayanai</name>
    <dbReference type="NCBI Taxonomy" id="860221"/>
    <lineage>
        <taxon>Bacteria</taxon>
        <taxon>Bacillati</taxon>
        <taxon>Actinomycetota</taxon>
        <taxon>Actinomycetes</taxon>
        <taxon>Micrococcales</taxon>
        <taxon>Bogoriellaceae</taxon>
        <taxon>Georgenia</taxon>
    </lineage>
</organism>
<comment type="similarity">
    <text evidence="1 3">Belongs to the Nudix hydrolase family.</text>
</comment>
<dbReference type="InterPro" id="IPR029033">
    <property type="entry name" value="His_PPase_superfam"/>
</dbReference>
<dbReference type="InterPro" id="IPR020084">
    <property type="entry name" value="NUDIX_hydrolase_CS"/>
</dbReference>
<feature type="domain" description="Nudix hydrolase" evidence="4">
    <location>
        <begin position="7"/>
        <end position="143"/>
    </location>
</feature>
<dbReference type="PANTHER" id="PTHR21340">
    <property type="entry name" value="DIADENOSINE 5,5-P1,P4-TETRAPHOSPHATE PYROPHOSPHOHYDROLASE MUTT"/>
    <property type="match status" value="1"/>
</dbReference>
<dbReference type="InterPro" id="IPR013078">
    <property type="entry name" value="His_Pase_superF_clade-1"/>
</dbReference>
<dbReference type="SUPFAM" id="SSF53254">
    <property type="entry name" value="Phosphoglycerate mutase-like"/>
    <property type="match status" value="1"/>
</dbReference>
<dbReference type="EMBL" id="UETB01000011">
    <property type="protein sequence ID" value="SSA45120.1"/>
    <property type="molecule type" value="Genomic_DNA"/>
</dbReference>
<accession>A0A2Y9ALC1</accession>
<evidence type="ECO:0000313" key="6">
    <source>
        <dbReference type="Proteomes" id="UP000250222"/>
    </source>
</evidence>
<dbReference type="AlphaFoldDB" id="A0A2Y9ALC1"/>
<dbReference type="SMART" id="SM00855">
    <property type="entry name" value="PGAM"/>
    <property type="match status" value="1"/>
</dbReference>
<sequence>MSASRTQYAAGTLVWRVNDRKKLEVLLVHRPRYDDWSWPKGKLDSGETLAACAVRETAEETGVAVVLGQPLPKVSYRMSDGRRKEVFYWAARPAQPDNLSLRARPLASPASTREIDEVRWVEAKEARALLTHAYDREPLGMLLDQWKDERLNTWALLVVRHARARKRTAWKGGESTRPLTTVGQAQAQRLVPLLSAYGVDRVLSSPWRRCVDTVTPYADTIGVEVELHAEITEDAHREKPRRARRLLEVEVKQRAPGVAICTHRPVLPTFMDQIAINTPNRIMKQVPESDPWLKTSEMLVVHVGRRPGRAAVVVALEKHRAPTYQEELTAAQAG</sequence>
<dbReference type="Pfam" id="PF00300">
    <property type="entry name" value="His_Phos_1"/>
    <property type="match status" value="1"/>
</dbReference>
<dbReference type="Gene3D" id="3.40.50.1240">
    <property type="entry name" value="Phosphoglycerate mutase-like"/>
    <property type="match status" value="1"/>
</dbReference>